<dbReference type="InterPro" id="IPR055346">
    <property type="entry name" value="Fe-S_cluster_assembly_SufBD"/>
</dbReference>
<dbReference type="PANTHER" id="PTHR43575">
    <property type="entry name" value="PROTEIN ABCI7, CHLOROPLASTIC"/>
    <property type="match status" value="1"/>
</dbReference>
<dbReference type="InterPro" id="IPR045595">
    <property type="entry name" value="SufBD_N"/>
</dbReference>
<dbReference type="AlphaFoldDB" id="A0A0C1BX61"/>
<protein>
    <submittedName>
        <fullName evidence="4">UPF0051 protein</fullName>
    </submittedName>
</protein>
<evidence type="ECO:0000259" key="3">
    <source>
        <dbReference type="Pfam" id="PF19295"/>
    </source>
</evidence>
<dbReference type="GO" id="GO:0016226">
    <property type="term" value="P:iron-sulfur cluster assembly"/>
    <property type="evidence" value="ECO:0007669"/>
    <property type="project" value="InterPro"/>
</dbReference>
<comment type="similarity">
    <text evidence="1">Belongs to the iron-sulfur cluster assembly SufBD family.</text>
</comment>
<gene>
    <name evidence="4" type="ORF">DB43_AU00130</name>
</gene>
<evidence type="ECO:0000256" key="1">
    <source>
        <dbReference type="ARBA" id="ARBA00043967"/>
    </source>
</evidence>
<dbReference type="NCBIfam" id="TIGR01981">
    <property type="entry name" value="sufD"/>
    <property type="match status" value="1"/>
</dbReference>
<dbReference type="Pfam" id="PF01458">
    <property type="entry name" value="SUFBD_core"/>
    <property type="match status" value="1"/>
</dbReference>
<dbReference type="PATRIC" id="fig|83552.4.peg.2789"/>
<proteinExistence type="inferred from homology"/>
<evidence type="ECO:0000313" key="5">
    <source>
        <dbReference type="Proteomes" id="UP000031307"/>
    </source>
</evidence>
<dbReference type="EMBL" id="JSAM01000131">
    <property type="protein sequence ID" value="KIA76106.1"/>
    <property type="molecule type" value="Genomic_DNA"/>
</dbReference>
<dbReference type="SUPFAM" id="SSF101960">
    <property type="entry name" value="Stabilizer of iron transporter SufD"/>
    <property type="match status" value="1"/>
</dbReference>
<comment type="caution">
    <text evidence="4">The sequence shown here is derived from an EMBL/GenBank/DDBJ whole genome shotgun (WGS) entry which is preliminary data.</text>
</comment>
<dbReference type="InterPro" id="IPR000825">
    <property type="entry name" value="SUF_FeS_clus_asmbl_SufBD_core"/>
</dbReference>
<reference evidence="4 5" key="1">
    <citation type="journal article" date="2014" name="Mol. Biol. Evol.">
        <title>Massive expansion of Ubiquitination-related gene families within the Chlamydiae.</title>
        <authorList>
            <person name="Domman D."/>
            <person name="Collingro A."/>
            <person name="Lagkouvardos I."/>
            <person name="Gehre L."/>
            <person name="Weinmaier T."/>
            <person name="Rattei T."/>
            <person name="Subtil A."/>
            <person name="Horn M."/>
        </authorList>
    </citation>
    <scope>NUCLEOTIDE SEQUENCE [LARGE SCALE GENOMIC DNA]</scope>
    <source>
        <strain evidence="4 5">OEW1</strain>
    </source>
</reference>
<name>A0A0C1BX61_9BACT</name>
<dbReference type="Pfam" id="PF19295">
    <property type="entry name" value="SufBD_N"/>
    <property type="match status" value="1"/>
</dbReference>
<dbReference type="InterPro" id="IPR037284">
    <property type="entry name" value="SUF_FeS_clus_asmbl_SufBD_sf"/>
</dbReference>
<sequence length="445" mass="49842">MAHRIATRSVGMMTLSQSNQESFHSSLEEAFRNVAGDPLLKKIRQKAWDHFLELGLPTPRNDVFRYVPLRKLFAHTYATALTPALDKAKIADFIAPECIHSVLVFVNGYYVPSLSDISGLPTKVVVTPLEQAIRSFGAFLTNQWGKTLMEETDPFATLNAAIHTDGIFVYIPPRLQVEKPIQILEIMDTEVPFMSMPRLHFFVGAQSELNVLSALGSLSGSTYWVNQVADFSIEEQAHVRYTQTSYPLPPECWQMTSTRAYLKKNSTFLAVHATEGSTTARHDYRVVLNGENAHAELNGAWTLDEKREAHTHVLVDHQSPNCQSLQLFKGILNGSSHSSFEGKILVRQAAQKTNAFQLNNNIILSDTARAESKPNLEIFADDVKASHGATVGQLDKEQLFYLKTRGCLPVDAKRLLVDGFAQEVYNKISIPSVRQHLAQRMQNYL</sequence>
<evidence type="ECO:0000313" key="4">
    <source>
        <dbReference type="EMBL" id="KIA76106.1"/>
    </source>
</evidence>
<feature type="domain" description="SUF system FeS cluster assembly SufBD N-terminal" evidence="3">
    <location>
        <begin position="38"/>
        <end position="183"/>
    </location>
</feature>
<dbReference type="PANTHER" id="PTHR43575:SF1">
    <property type="entry name" value="PROTEIN ABCI7, CHLOROPLASTIC"/>
    <property type="match status" value="1"/>
</dbReference>
<feature type="domain" description="SUF system FeS cluster assembly SufBD core" evidence="2">
    <location>
        <begin position="193"/>
        <end position="420"/>
    </location>
</feature>
<organism evidence="4 5">
    <name type="scientific">Parachlamydia acanthamoebae</name>
    <dbReference type="NCBI Taxonomy" id="83552"/>
    <lineage>
        <taxon>Bacteria</taxon>
        <taxon>Pseudomonadati</taxon>
        <taxon>Chlamydiota</taxon>
        <taxon>Chlamydiia</taxon>
        <taxon>Parachlamydiales</taxon>
        <taxon>Parachlamydiaceae</taxon>
        <taxon>Parachlamydia</taxon>
    </lineage>
</organism>
<dbReference type="Proteomes" id="UP000031307">
    <property type="component" value="Unassembled WGS sequence"/>
</dbReference>
<evidence type="ECO:0000259" key="2">
    <source>
        <dbReference type="Pfam" id="PF01458"/>
    </source>
</evidence>
<accession>A0A0C1BX61</accession>
<dbReference type="InterPro" id="IPR011542">
    <property type="entry name" value="SUF_FeS_clus_asmbl_SufD"/>
</dbReference>